<dbReference type="Proteomes" id="UP001163046">
    <property type="component" value="Unassembled WGS sequence"/>
</dbReference>
<comment type="caution">
    <text evidence="1">The sequence shown here is derived from an EMBL/GenBank/DDBJ whole genome shotgun (WGS) entry which is preliminary data.</text>
</comment>
<reference evidence="1" key="1">
    <citation type="submission" date="2023-01" db="EMBL/GenBank/DDBJ databases">
        <title>Genome assembly of the deep-sea coral Lophelia pertusa.</title>
        <authorList>
            <person name="Herrera S."/>
            <person name="Cordes E."/>
        </authorList>
    </citation>
    <scope>NUCLEOTIDE SEQUENCE</scope>
    <source>
        <strain evidence="1">USNM1676648</strain>
        <tissue evidence="1">Polyp</tissue>
    </source>
</reference>
<dbReference type="AlphaFoldDB" id="A0A9X0A3U0"/>
<sequence length="198" mass="22947">MRIRHSERSYQEMQVLNKDRMDVDCILHLTKGKVLDELQKWHWETTEAAGARLQAHEQTTRLLQVRLHSPADVKVVKELGDARHIVYLEGIAYVSEPTGIDVIPISGNVTPPVDKLKKDDLKKILEEWQDSVEGTVKQLRQRMKDHITKRSTEHQKAKRNTKKVILSEELQTSRASMKERECKHQIGESHIKLALAFF</sequence>
<proteinExistence type="predicted"/>
<gene>
    <name evidence="1" type="ORF">OS493_010542</name>
</gene>
<organism evidence="1 2">
    <name type="scientific">Desmophyllum pertusum</name>
    <dbReference type="NCBI Taxonomy" id="174260"/>
    <lineage>
        <taxon>Eukaryota</taxon>
        <taxon>Metazoa</taxon>
        <taxon>Cnidaria</taxon>
        <taxon>Anthozoa</taxon>
        <taxon>Hexacorallia</taxon>
        <taxon>Scleractinia</taxon>
        <taxon>Caryophylliina</taxon>
        <taxon>Caryophylliidae</taxon>
        <taxon>Desmophyllum</taxon>
    </lineage>
</organism>
<keyword evidence="2" id="KW-1185">Reference proteome</keyword>
<name>A0A9X0A3U0_9CNID</name>
<accession>A0A9X0A3U0</accession>
<evidence type="ECO:0000313" key="1">
    <source>
        <dbReference type="EMBL" id="KAJ7392881.1"/>
    </source>
</evidence>
<protein>
    <submittedName>
        <fullName evidence="1">Uncharacterized protein</fullName>
    </submittedName>
</protein>
<dbReference type="EMBL" id="MU825400">
    <property type="protein sequence ID" value="KAJ7392881.1"/>
    <property type="molecule type" value="Genomic_DNA"/>
</dbReference>
<evidence type="ECO:0000313" key="2">
    <source>
        <dbReference type="Proteomes" id="UP001163046"/>
    </source>
</evidence>